<protein>
    <submittedName>
        <fullName evidence="2">Uncharacterized protein</fullName>
    </submittedName>
</protein>
<evidence type="ECO:0000313" key="3">
    <source>
        <dbReference type="Proteomes" id="UP000780801"/>
    </source>
</evidence>
<feature type="region of interest" description="Disordered" evidence="1">
    <location>
        <begin position="57"/>
        <end position="76"/>
    </location>
</feature>
<evidence type="ECO:0000256" key="1">
    <source>
        <dbReference type="SAM" id="MobiDB-lite"/>
    </source>
</evidence>
<feature type="non-terminal residue" evidence="2">
    <location>
        <position position="92"/>
    </location>
</feature>
<organism evidence="2 3">
    <name type="scientific">Lunasporangiospora selenospora</name>
    <dbReference type="NCBI Taxonomy" id="979761"/>
    <lineage>
        <taxon>Eukaryota</taxon>
        <taxon>Fungi</taxon>
        <taxon>Fungi incertae sedis</taxon>
        <taxon>Mucoromycota</taxon>
        <taxon>Mortierellomycotina</taxon>
        <taxon>Mortierellomycetes</taxon>
        <taxon>Mortierellales</taxon>
        <taxon>Mortierellaceae</taxon>
        <taxon>Lunasporangiospora</taxon>
    </lineage>
</organism>
<dbReference type="EMBL" id="JAABOA010006324">
    <property type="protein sequence ID" value="KAF9564715.1"/>
    <property type="molecule type" value="Genomic_DNA"/>
</dbReference>
<proteinExistence type="predicted"/>
<name>A0A9P6FJS1_9FUNG</name>
<dbReference type="AlphaFoldDB" id="A0A9P6FJS1"/>
<dbReference type="Proteomes" id="UP000780801">
    <property type="component" value="Unassembled WGS sequence"/>
</dbReference>
<reference evidence="2" key="1">
    <citation type="journal article" date="2020" name="Fungal Divers.">
        <title>Resolving the Mortierellaceae phylogeny through synthesis of multi-gene phylogenetics and phylogenomics.</title>
        <authorList>
            <person name="Vandepol N."/>
            <person name="Liber J."/>
            <person name="Desiro A."/>
            <person name="Na H."/>
            <person name="Kennedy M."/>
            <person name="Barry K."/>
            <person name="Grigoriev I.V."/>
            <person name="Miller A.N."/>
            <person name="O'Donnell K."/>
            <person name="Stajich J.E."/>
            <person name="Bonito G."/>
        </authorList>
    </citation>
    <scope>NUCLEOTIDE SEQUENCE</scope>
    <source>
        <strain evidence="2">KOD1015</strain>
    </source>
</reference>
<accession>A0A9P6FJS1</accession>
<evidence type="ECO:0000313" key="2">
    <source>
        <dbReference type="EMBL" id="KAF9564715.1"/>
    </source>
</evidence>
<comment type="caution">
    <text evidence="2">The sequence shown here is derived from an EMBL/GenBank/DDBJ whole genome shotgun (WGS) entry which is preliminary data.</text>
</comment>
<gene>
    <name evidence="2" type="ORF">BGW38_008922</name>
</gene>
<sequence>MSNLFTRAMIKDEQLKVRLFLASLTSDRQPEVRRKNPKMLEDAITIATREENIRHLSQESTTKVETQKPEGTMDEMHRDLSQLTKAFNDIKL</sequence>
<keyword evidence="3" id="KW-1185">Reference proteome</keyword>